<gene>
    <name evidence="2" type="primary">P0676G08.40</name>
</gene>
<protein>
    <submittedName>
        <fullName evidence="2">Cell wall protein-like</fullName>
    </submittedName>
</protein>
<evidence type="ECO:0000256" key="1">
    <source>
        <dbReference type="SAM" id="Phobius"/>
    </source>
</evidence>
<organism evidence="2">
    <name type="scientific">Oryza sativa subsp. japonica</name>
    <name type="common">Rice</name>
    <dbReference type="NCBI Taxonomy" id="39947"/>
    <lineage>
        <taxon>Eukaryota</taxon>
        <taxon>Viridiplantae</taxon>
        <taxon>Streptophyta</taxon>
        <taxon>Embryophyta</taxon>
        <taxon>Tracheophyta</taxon>
        <taxon>Spermatophyta</taxon>
        <taxon>Magnoliopsida</taxon>
        <taxon>Liliopsida</taxon>
        <taxon>Poales</taxon>
        <taxon>Poaceae</taxon>
        <taxon>BOP clade</taxon>
        <taxon>Oryzoideae</taxon>
        <taxon>Oryzeae</taxon>
        <taxon>Oryzinae</taxon>
        <taxon>Oryza</taxon>
        <taxon>Oryza sativa</taxon>
    </lineage>
</organism>
<evidence type="ECO:0000313" key="2">
    <source>
        <dbReference type="EMBL" id="BAD69086.1"/>
    </source>
</evidence>
<feature type="transmembrane region" description="Helical" evidence="1">
    <location>
        <begin position="216"/>
        <end position="239"/>
    </location>
</feature>
<sequence length="325" mass="33338">MANDRDLPRVRRGTVLGPTQGCTTTLLPVEGTRLSLLAGAPSGRAVASSSIAVASPSPACPPFPAETPGAAFPPSPFPFLRAGRLQPPLSPCLSAGRRRHHLPRLRDATLIPGITSSSPEFRRNTVARAGLTFLLVDVSSGNPFRHARASAGAAVPSLGTVTGVEHAVLVSVQPLPAALVASSLVPVVVVVVLSSFPVSLVVAFVPPSSRSRPSSAFVQCAAAAPVVVFVLGSVSSSLVPAASRLRPRIAAEVVPSPSVSAAPVRRCRSHASSRGGKDLSSRCPVLVLSVSPRTRCAVVDPASVVPEVPEAWFVVVAEGSEGRSL</sequence>
<dbReference type="Proteomes" id="UP000817658">
    <property type="component" value="Chromosome 1"/>
</dbReference>
<name>Q5VN89_ORYSJ</name>
<keyword evidence="1" id="KW-1133">Transmembrane helix</keyword>
<reference evidence="2" key="1">
    <citation type="journal article" date="2002" name="Nature">
        <title>The genome sequence and structure of rice chromosome 1.</title>
        <authorList>
            <person name="Sasaki T."/>
            <person name="Matsumoto T."/>
            <person name="Yamamoto K."/>
            <person name="Sakata K."/>
            <person name="Baba T."/>
            <person name="Katayose Y."/>
            <person name="Wu J."/>
            <person name="Niimura Y."/>
            <person name="Cheng Z."/>
            <person name="Nagamura Y."/>
            <person name="Antonio B.A."/>
            <person name="Kanamori H."/>
            <person name="Hosokawa S."/>
            <person name="Masukawa M."/>
            <person name="Arikawa K."/>
            <person name="Chiden Y."/>
            <person name="Hayashi M."/>
            <person name="Okamoto M."/>
            <person name="Ando T."/>
            <person name="Aoki H."/>
            <person name="Arita K."/>
            <person name="Hamada M."/>
            <person name="Harada C."/>
            <person name="Hijishita S."/>
            <person name="Honda M."/>
            <person name="Ichikawa Y."/>
            <person name="Idonuma A."/>
            <person name="Iijima M."/>
            <person name="Ikeda M."/>
            <person name="Ikeno M."/>
            <person name="Itoh S."/>
            <person name="Itoh T."/>
            <person name="Itoh Y."/>
            <person name="Itoh Y."/>
            <person name="Iwabuchi A."/>
            <person name="Kamiya K."/>
            <person name="Karasawa W."/>
            <person name="Katagiri S."/>
            <person name="Kikuta A."/>
            <person name="Kobayashi N."/>
            <person name="Kono I."/>
            <person name="Machita K."/>
            <person name="Maehara T."/>
            <person name="Mizuno H."/>
            <person name="Mizubayashi T."/>
            <person name="Mukai Y."/>
            <person name="Nagasaki H."/>
            <person name="Nakashima M."/>
            <person name="Nakama Y."/>
            <person name="Nakamichi Y."/>
            <person name="Nakamura M."/>
            <person name="Namiki N."/>
            <person name="Negishi M."/>
            <person name="Ohta I."/>
            <person name="Ono N."/>
            <person name="Saji S."/>
            <person name="Sakai K."/>
            <person name="Shibata M."/>
            <person name="Shimokawa T."/>
            <person name="Shomura A."/>
            <person name="Song J."/>
            <person name="Takazaki Y."/>
            <person name="Terasawa K."/>
            <person name="Tsuji K."/>
            <person name="Waki K."/>
            <person name="Yamagata H."/>
            <person name="Yamane H."/>
            <person name="Yoshiki S."/>
            <person name="Yoshihara R."/>
            <person name="Yukawa K."/>
            <person name="Zhong H."/>
            <person name="Iwama H."/>
            <person name="Endo T."/>
            <person name="Ito H."/>
            <person name="Hahn J.H."/>
            <person name="Kim H.I."/>
            <person name="Eun M.Y."/>
            <person name="Yano M."/>
            <person name="Jiang J."/>
            <person name="Gojobori T."/>
        </authorList>
    </citation>
    <scope>NUCLEOTIDE SEQUENCE [LARGE SCALE GENOMIC DNA]</scope>
</reference>
<dbReference type="AlphaFoldDB" id="Q5VN89"/>
<keyword evidence="1" id="KW-0472">Membrane</keyword>
<accession>Q5VN89</accession>
<dbReference type="EMBL" id="AP004821">
    <property type="protein sequence ID" value="BAD69086.1"/>
    <property type="molecule type" value="Genomic_DNA"/>
</dbReference>
<proteinExistence type="predicted"/>
<feature type="transmembrane region" description="Helical" evidence="1">
    <location>
        <begin position="179"/>
        <end position="204"/>
    </location>
</feature>
<keyword evidence="1" id="KW-0812">Transmembrane</keyword>